<dbReference type="InterPro" id="IPR040198">
    <property type="entry name" value="Fido_containing"/>
</dbReference>
<accession>C7RQV7</accession>
<gene>
    <name evidence="2" type="ordered locus">CAP2UW1_1122</name>
</gene>
<proteinExistence type="predicted"/>
<dbReference type="eggNOG" id="COG3177">
    <property type="taxonomic scope" value="Bacteria"/>
</dbReference>
<organism evidence="2">
    <name type="scientific">Accumulibacter regalis</name>
    <dbReference type="NCBI Taxonomy" id="522306"/>
    <lineage>
        <taxon>Bacteria</taxon>
        <taxon>Pseudomonadati</taxon>
        <taxon>Pseudomonadota</taxon>
        <taxon>Betaproteobacteria</taxon>
        <taxon>Candidatus Accumulibacter</taxon>
    </lineage>
</organism>
<dbReference type="HOGENOM" id="CLU_046381_0_0_4"/>
<dbReference type="STRING" id="522306.CAP2UW1_1122"/>
<dbReference type="PROSITE" id="PS51459">
    <property type="entry name" value="FIDO"/>
    <property type="match status" value="1"/>
</dbReference>
<feature type="domain" description="Fido" evidence="1">
    <location>
        <begin position="110"/>
        <end position="269"/>
    </location>
</feature>
<dbReference type="Pfam" id="PF02661">
    <property type="entry name" value="Fic"/>
    <property type="match status" value="1"/>
</dbReference>
<dbReference type="Gene3D" id="1.10.3290.10">
    <property type="entry name" value="Fido-like domain"/>
    <property type="match status" value="1"/>
</dbReference>
<evidence type="ECO:0000313" key="2">
    <source>
        <dbReference type="EMBL" id="ACV34455.1"/>
    </source>
</evidence>
<dbReference type="OrthoDB" id="9813719at2"/>
<dbReference type="PANTHER" id="PTHR13504">
    <property type="entry name" value="FIDO DOMAIN-CONTAINING PROTEIN DDB_G0283145"/>
    <property type="match status" value="1"/>
</dbReference>
<dbReference type="InterPro" id="IPR036597">
    <property type="entry name" value="Fido-like_dom_sf"/>
</dbReference>
<dbReference type="SUPFAM" id="SSF140931">
    <property type="entry name" value="Fic-like"/>
    <property type="match status" value="1"/>
</dbReference>
<dbReference type="AlphaFoldDB" id="C7RQV7"/>
<name>C7RQV7_ACCRE</name>
<protein>
    <submittedName>
        <fullName evidence="2">Filamentation induced by cAMP protein Fic</fullName>
    </submittedName>
</protein>
<dbReference type="PANTHER" id="PTHR13504:SF38">
    <property type="entry name" value="FIDO DOMAIN-CONTAINING PROTEIN"/>
    <property type="match status" value="1"/>
</dbReference>
<dbReference type="EMBL" id="CP001715">
    <property type="protein sequence ID" value="ACV34455.1"/>
    <property type="molecule type" value="Genomic_DNA"/>
</dbReference>
<dbReference type="KEGG" id="app:CAP2UW1_1122"/>
<reference evidence="2" key="1">
    <citation type="submission" date="2009-08" db="EMBL/GenBank/DDBJ databases">
        <authorList>
            <consortium name="US DOE Joint Genome Institute"/>
            <person name="Lucas S."/>
            <person name="Copeland A."/>
            <person name="Lapidus A."/>
            <person name="Glavina del Rio T."/>
            <person name="Dalin E."/>
            <person name="Tice H."/>
            <person name="Bruce D."/>
            <person name="Barry K."/>
            <person name="Pitluck S."/>
            <person name="Lowry S."/>
            <person name="Larimer F."/>
            <person name="Land M."/>
            <person name="Hauser L."/>
            <person name="Kyrpides N."/>
            <person name="Ivanova N."/>
            <person name="McMahon K.D."/>
            <person name="Hugenholtz P."/>
        </authorList>
    </citation>
    <scope>NUCLEOTIDE SEQUENCE</scope>
    <source>
        <strain evidence="2">UW-1</strain>
    </source>
</reference>
<reference evidence="2" key="2">
    <citation type="submission" date="2009-09" db="EMBL/GenBank/DDBJ databases">
        <title>Complete sequence of chromosome of Candidatus Accumulibacter phosphatis clade IIA str. UW-1.</title>
        <authorList>
            <consortium name="US DOE Joint Genome Institute"/>
            <person name="Martin H.G."/>
            <person name="Ivanova N."/>
            <person name="Kunin V."/>
            <person name="Warnecke F."/>
            <person name="Barry K."/>
            <person name="He S."/>
            <person name="Salamov A."/>
            <person name="Szeto E."/>
            <person name="Dalin E."/>
            <person name="Pangilinan J.L."/>
            <person name="Lapidus A."/>
            <person name="Lowry S."/>
            <person name="Kyrpides N.C."/>
            <person name="McMahon K.D."/>
            <person name="Hugenholtz P."/>
        </authorList>
    </citation>
    <scope>NUCLEOTIDE SEQUENCE [LARGE SCALE GENOMIC DNA]</scope>
    <source>
        <strain evidence="2">UW-1</strain>
    </source>
</reference>
<sequence>MTSTLKLFAAGKSSIPPATAWYLSDLGEFRGKQELYTRQSPLRLKALREHALIESAVSSNRIEGVSVEPSRVRDVVVSARPLFRDRDEEEVRGYRDAVTWIHQDAQRIPIATESIQRLHAMTRGQIWDAGLYKEKDGDIIERYPDGRERVRFRTVPAKETPAAMARLVGDWRACLEERWVPPLIALAAFNLDFLCIHPFRDGNGRVSRLIWLLQSYQLGFEVGRYISLERLVEQNKDRYYETLELSSQRWHEAKHDPWHYINYVLFILKSAYREFVERVGETSEPRGSKTQMVLEAIAKMPGTFSLADLERACPGVSRDMIRRVLNTQKGQSVDCIGRGPGALWQRRGNWRERM</sequence>
<dbReference type="InterPro" id="IPR003812">
    <property type="entry name" value="Fido"/>
</dbReference>
<evidence type="ECO:0000259" key="1">
    <source>
        <dbReference type="PROSITE" id="PS51459"/>
    </source>
</evidence>